<dbReference type="PANTHER" id="PTHR30461:SF23">
    <property type="entry name" value="DNA RECOMBINASE-RELATED"/>
    <property type="match status" value="1"/>
</dbReference>
<comment type="caution">
    <text evidence="4">The sequence shown here is derived from an EMBL/GenBank/DDBJ whole genome shotgun (WGS) entry which is preliminary data.</text>
</comment>
<evidence type="ECO:0000259" key="2">
    <source>
        <dbReference type="PROSITE" id="PS51736"/>
    </source>
</evidence>
<evidence type="ECO:0000256" key="1">
    <source>
        <dbReference type="SAM" id="Coils"/>
    </source>
</evidence>
<dbReference type="OrthoDB" id="9811097at2"/>
<gene>
    <name evidence="4" type="ORF">BAGA_09525</name>
</gene>
<dbReference type="PANTHER" id="PTHR30461">
    <property type="entry name" value="DNA-INVERTASE FROM LAMBDOID PROPHAGE"/>
    <property type="match status" value="1"/>
</dbReference>
<dbReference type="PROSITE" id="PS51736">
    <property type="entry name" value="RECOMBINASES_3"/>
    <property type="match status" value="1"/>
</dbReference>
<protein>
    <submittedName>
        <fullName evidence="4">Recombinase RecB</fullName>
    </submittedName>
</protein>
<dbReference type="GO" id="GO:0003677">
    <property type="term" value="F:DNA binding"/>
    <property type="evidence" value="ECO:0007669"/>
    <property type="project" value="InterPro"/>
</dbReference>
<dbReference type="CDD" id="cd00338">
    <property type="entry name" value="Ser_Recombinase"/>
    <property type="match status" value="1"/>
</dbReference>
<keyword evidence="1" id="KW-0175">Coiled coil</keyword>
<sequence>MKLSHILQPNMKAAFYGRHSTDKQDMDMQLNSVMEVIRKYDCIHTHSFLDKAVSARKNKITSRKELENMFEAAKRKEFDFVIVYKSDRLARDPLEHQTIRIVMKTLDIPIIISSTESVYNTDTDLIVQLMEDGFTKYEVDTIIARTQSGLENKAKQGKWLGGKPPFGYTYDKNNGQFIEHPDELCYVKEIFNLYLNGHGFQYIANTFPNGSRRGKDWGKENVKAIILNPFYCGLLSWRRQTDGKLNARDIWIEAPNHYVKPIISRTTWESCWCIYSEKRSGNMVPKHYKTSFLLQGLLSCEKCQELMKAKNQQTVSSTNKKYGGKIYFCSNCKLRIEADLLHDRVVNQTLTDVKISGFHNVYHAIEQKIQHEIQELNNNIQKHQCLYENYTIKLHNITEELKQRMKNNDDKRFLKSLAIYRLDVQRKLDGVTQQINDFKQQITLKEKVEKSKETWLHTLNEVFQDDVKLQEICDMDKRRFLLPLIQSVSIKENKKRNEYDISLQLRTDFSKRDVKNQISLIL</sequence>
<dbReference type="Gene3D" id="3.40.50.1390">
    <property type="entry name" value="Resolvase, N-terminal catalytic domain"/>
    <property type="match status" value="1"/>
</dbReference>
<dbReference type="InterPro" id="IPR036162">
    <property type="entry name" value="Resolvase-like_N_sf"/>
</dbReference>
<dbReference type="SUPFAM" id="SSF53041">
    <property type="entry name" value="Resolvase-like"/>
    <property type="match status" value="1"/>
</dbReference>
<evidence type="ECO:0000259" key="3">
    <source>
        <dbReference type="PROSITE" id="PS51737"/>
    </source>
</evidence>
<dbReference type="Proteomes" id="UP000027778">
    <property type="component" value="Unassembled WGS sequence"/>
</dbReference>
<dbReference type="GO" id="GO:0000150">
    <property type="term" value="F:DNA strand exchange activity"/>
    <property type="evidence" value="ECO:0007669"/>
    <property type="project" value="InterPro"/>
</dbReference>
<dbReference type="PROSITE" id="PS51737">
    <property type="entry name" value="RECOMBINASE_DNA_BIND"/>
    <property type="match status" value="1"/>
</dbReference>
<proteinExistence type="predicted"/>
<dbReference type="eggNOG" id="COG1961">
    <property type="taxonomic scope" value="Bacteria"/>
</dbReference>
<dbReference type="InterPro" id="IPR038109">
    <property type="entry name" value="DNA_bind_recomb_sf"/>
</dbReference>
<name>A0A073K9W0_9BACI</name>
<dbReference type="EMBL" id="JOTM01000017">
    <property type="protein sequence ID" value="KEK23350.1"/>
    <property type="molecule type" value="Genomic_DNA"/>
</dbReference>
<dbReference type="RefSeq" id="WP_033675742.1">
    <property type="nucleotide sequence ID" value="NZ_JOTM01000017.1"/>
</dbReference>
<dbReference type="AlphaFoldDB" id="A0A073K9W0"/>
<feature type="domain" description="Recombinase" evidence="3">
    <location>
        <begin position="165"/>
        <end position="281"/>
    </location>
</feature>
<dbReference type="SMART" id="SM00857">
    <property type="entry name" value="Resolvase"/>
    <property type="match status" value="1"/>
</dbReference>
<dbReference type="InterPro" id="IPR006119">
    <property type="entry name" value="Resolv_N"/>
</dbReference>
<accession>A0A073K9W0</accession>
<evidence type="ECO:0000313" key="5">
    <source>
        <dbReference type="Proteomes" id="UP000027778"/>
    </source>
</evidence>
<organism evidence="4 5">
    <name type="scientific">Bacillus gaemokensis</name>
    <dbReference type="NCBI Taxonomy" id="574375"/>
    <lineage>
        <taxon>Bacteria</taxon>
        <taxon>Bacillati</taxon>
        <taxon>Bacillota</taxon>
        <taxon>Bacilli</taxon>
        <taxon>Bacillales</taxon>
        <taxon>Bacillaceae</taxon>
        <taxon>Bacillus</taxon>
        <taxon>Bacillus cereus group</taxon>
    </lineage>
</organism>
<keyword evidence="5" id="KW-1185">Reference proteome</keyword>
<dbReference type="InterPro" id="IPR011109">
    <property type="entry name" value="DNA_bind_recombinase_dom"/>
</dbReference>
<feature type="coiled-coil region" evidence="1">
    <location>
        <begin position="366"/>
        <end position="393"/>
    </location>
</feature>
<dbReference type="Pfam" id="PF07508">
    <property type="entry name" value="Recombinase"/>
    <property type="match status" value="1"/>
</dbReference>
<evidence type="ECO:0000313" key="4">
    <source>
        <dbReference type="EMBL" id="KEK23350.1"/>
    </source>
</evidence>
<feature type="domain" description="Resolvase/invertase-type recombinase catalytic" evidence="2">
    <location>
        <begin position="12"/>
        <end position="157"/>
    </location>
</feature>
<dbReference type="STRING" id="574375.AZF08_21375"/>
<dbReference type="Pfam" id="PF00239">
    <property type="entry name" value="Resolvase"/>
    <property type="match status" value="1"/>
</dbReference>
<dbReference type="Gene3D" id="3.90.1750.20">
    <property type="entry name" value="Putative Large Serine Recombinase, Chain B, Domain 2"/>
    <property type="match status" value="1"/>
</dbReference>
<dbReference type="InterPro" id="IPR050639">
    <property type="entry name" value="SSR_resolvase"/>
</dbReference>
<reference evidence="4 5" key="1">
    <citation type="submission" date="2014-06" db="EMBL/GenBank/DDBJ databases">
        <title>Draft genome sequence of Bacillus gaemokensis JCM 15801 (MCCC 1A00707).</title>
        <authorList>
            <person name="Lai Q."/>
            <person name="Liu Y."/>
            <person name="Shao Z."/>
        </authorList>
    </citation>
    <scope>NUCLEOTIDE SEQUENCE [LARGE SCALE GENOMIC DNA]</scope>
    <source>
        <strain evidence="4 5">JCM 15801</strain>
    </source>
</reference>